<proteinExistence type="predicted"/>
<name>A0ABW1G6V3_9ACTN</name>
<dbReference type="EMBL" id="JBHSQJ010000122">
    <property type="protein sequence ID" value="MFC5910490.1"/>
    <property type="molecule type" value="Genomic_DNA"/>
</dbReference>
<evidence type="ECO:0000313" key="1">
    <source>
        <dbReference type="EMBL" id="MFC5910490.1"/>
    </source>
</evidence>
<accession>A0ABW1G6V3</accession>
<reference evidence="2" key="1">
    <citation type="journal article" date="2019" name="Int. J. Syst. Evol. Microbiol.">
        <title>The Global Catalogue of Microorganisms (GCM) 10K type strain sequencing project: providing services to taxonomists for standard genome sequencing and annotation.</title>
        <authorList>
            <consortium name="The Broad Institute Genomics Platform"/>
            <consortium name="The Broad Institute Genome Sequencing Center for Infectious Disease"/>
            <person name="Wu L."/>
            <person name="Ma J."/>
        </authorList>
    </citation>
    <scope>NUCLEOTIDE SEQUENCE [LARGE SCALE GENOMIC DNA]</scope>
    <source>
        <strain evidence="2">JCM 4816</strain>
    </source>
</reference>
<protein>
    <submittedName>
        <fullName evidence="1">Uncharacterized protein</fullName>
    </submittedName>
</protein>
<comment type="caution">
    <text evidence="1">The sequence shown here is derived from an EMBL/GenBank/DDBJ whole genome shotgun (WGS) entry which is preliminary data.</text>
</comment>
<dbReference type="RefSeq" id="WP_380587758.1">
    <property type="nucleotide sequence ID" value="NZ_JBHSQJ010000122.1"/>
</dbReference>
<organism evidence="1 2">
    <name type="scientific">Streptacidiphilus monticola</name>
    <dbReference type="NCBI Taxonomy" id="2161674"/>
    <lineage>
        <taxon>Bacteria</taxon>
        <taxon>Bacillati</taxon>
        <taxon>Actinomycetota</taxon>
        <taxon>Actinomycetes</taxon>
        <taxon>Kitasatosporales</taxon>
        <taxon>Streptomycetaceae</taxon>
        <taxon>Streptacidiphilus</taxon>
    </lineage>
</organism>
<sequence>MSAQPTEQPADLRVHAFPRTIDAVREAIPDSGERARFLEQVLAAPVDQVEQMVLARWYELMLAKVPGAEIRLADARQGINLVPLPEPKLVGEE</sequence>
<keyword evidence="2" id="KW-1185">Reference proteome</keyword>
<gene>
    <name evidence="1" type="ORF">ACFP3V_25145</name>
</gene>
<evidence type="ECO:0000313" key="2">
    <source>
        <dbReference type="Proteomes" id="UP001596174"/>
    </source>
</evidence>
<dbReference type="Proteomes" id="UP001596174">
    <property type="component" value="Unassembled WGS sequence"/>
</dbReference>